<dbReference type="PRINTS" id="PR00909">
    <property type="entry name" value="SPERMDNBNDNG"/>
</dbReference>
<sequence length="377" mass="40049">MSVRTARTTRAAALATLAAATLALAACGGGSSGGSSSSAAMPSPSFTLDPKADLSMQSIVVSNWDNYMDPETANKFTDTTKAKITVAKHATNEEIIGKLTAGGDPGIDVAFVSGQYAQALNEAGLLEPIDPALVPNLSKLYPETKSLAFDPGNTFSVPYAWGTTGICYREDLVGTPPTSWNDILSPSAQNAKKVLMLSTQPWLNLPAAKSLGFSVNTTDSAQLDQIKAQLITTKPQILGFDDTTFYSRLDSGEVTMAVAWDGWCNYATNKSVKFALPKEGSDLWTDTMVVLKSSKNKEAAMAYINFMIDDAEQTWLTENILYKSPNKAVAEKAAATLGKDYPNLALTPADLAKQEGLVDVGEASKTYAQIATEVQAS</sequence>
<dbReference type="EMBL" id="CAFBOZ010000155">
    <property type="protein sequence ID" value="CAB5009027.1"/>
    <property type="molecule type" value="Genomic_DNA"/>
</dbReference>
<keyword evidence="2" id="KW-0813">Transport</keyword>
<keyword evidence="3" id="KW-0732">Signal</keyword>
<dbReference type="GO" id="GO:0019808">
    <property type="term" value="F:polyamine binding"/>
    <property type="evidence" value="ECO:0007669"/>
    <property type="project" value="InterPro"/>
</dbReference>
<dbReference type="SUPFAM" id="SSF53850">
    <property type="entry name" value="Periplasmic binding protein-like II"/>
    <property type="match status" value="1"/>
</dbReference>
<name>A0A6J7L5D6_9ZZZZ</name>
<organism evidence="5">
    <name type="scientific">freshwater metagenome</name>
    <dbReference type="NCBI Taxonomy" id="449393"/>
    <lineage>
        <taxon>unclassified sequences</taxon>
        <taxon>metagenomes</taxon>
        <taxon>ecological metagenomes</taxon>
    </lineage>
</organism>
<gene>
    <name evidence="5" type="ORF">UFOPK3773_02200</name>
    <name evidence="6" type="ORF">UFOPK3992_01128</name>
</gene>
<dbReference type="InterPro" id="IPR001188">
    <property type="entry name" value="Sperm_putr-bd"/>
</dbReference>
<keyword evidence="4" id="KW-0574">Periplasm</keyword>
<evidence type="ECO:0000256" key="3">
    <source>
        <dbReference type="ARBA" id="ARBA00022729"/>
    </source>
</evidence>
<evidence type="ECO:0000256" key="1">
    <source>
        <dbReference type="ARBA" id="ARBA00004418"/>
    </source>
</evidence>
<accession>A0A6J7L5D6</accession>
<dbReference type="EMBL" id="CAFBNF010000352">
    <property type="protein sequence ID" value="CAB4963908.1"/>
    <property type="molecule type" value="Genomic_DNA"/>
</dbReference>
<dbReference type="Pfam" id="PF13416">
    <property type="entry name" value="SBP_bac_8"/>
    <property type="match status" value="1"/>
</dbReference>
<proteinExistence type="predicted"/>
<evidence type="ECO:0000256" key="4">
    <source>
        <dbReference type="ARBA" id="ARBA00022764"/>
    </source>
</evidence>
<dbReference type="InterPro" id="IPR006059">
    <property type="entry name" value="SBP"/>
</dbReference>
<reference evidence="5" key="1">
    <citation type="submission" date="2020-05" db="EMBL/GenBank/DDBJ databases">
        <authorList>
            <person name="Chiriac C."/>
            <person name="Salcher M."/>
            <person name="Ghai R."/>
            <person name="Kavagutti S V."/>
        </authorList>
    </citation>
    <scope>NUCLEOTIDE SEQUENCE</scope>
</reference>
<dbReference type="PANTHER" id="PTHR30222:SF17">
    <property type="entry name" value="SPERMIDINE_PUTRESCINE-BINDING PERIPLASMIC PROTEIN"/>
    <property type="match status" value="1"/>
</dbReference>
<dbReference type="GO" id="GO:0042597">
    <property type="term" value="C:periplasmic space"/>
    <property type="evidence" value="ECO:0007669"/>
    <property type="project" value="UniProtKB-SubCell"/>
</dbReference>
<evidence type="ECO:0000313" key="5">
    <source>
        <dbReference type="EMBL" id="CAB4963908.1"/>
    </source>
</evidence>
<dbReference type="AlphaFoldDB" id="A0A6J7L5D6"/>
<dbReference type="PANTHER" id="PTHR30222">
    <property type="entry name" value="SPERMIDINE/PUTRESCINE-BINDING PERIPLASMIC PROTEIN"/>
    <property type="match status" value="1"/>
</dbReference>
<protein>
    <submittedName>
        <fullName evidence="5">Unannotated protein</fullName>
    </submittedName>
</protein>
<comment type="subcellular location">
    <subcellularLocation>
        <location evidence="1">Periplasm</location>
    </subcellularLocation>
</comment>
<evidence type="ECO:0000313" key="6">
    <source>
        <dbReference type="EMBL" id="CAB5009027.1"/>
    </source>
</evidence>
<dbReference type="CDD" id="cd13590">
    <property type="entry name" value="PBP2_PotD_PotF_like"/>
    <property type="match status" value="1"/>
</dbReference>
<dbReference type="Gene3D" id="3.40.190.10">
    <property type="entry name" value="Periplasmic binding protein-like II"/>
    <property type="match status" value="2"/>
</dbReference>
<evidence type="ECO:0000256" key="2">
    <source>
        <dbReference type="ARBA" id="ARBA00022448"/>
    </source>
</evidence>
<dbReference type="PROSITE" id="PS51257">
    <property type="entry name" value="PROKAR_LIPOPROTEIN"/>
    <property type="match status" value="1"/>
</dbReference>
<dbReference type="GO" id="GO:0015846">
    <property type="term" value="P:polyamine transport"/>
    <property type="evidence" value="ECO:0007669"/>
    <property type="project" value="InterPro"/>
</dbReference>